<dbReference type="Proteomes" id="UP001596161">
    <property type="component" value="Unassembled WGS sequence"/>
</dbReference>
<dbReference type="EMBL" id="JBHSKT010000001">
    <property type="protein sequence ID" value="MFC5269134.1"/>
    <property type="molecule type" value="Genomic_DNA"/>
</dbReference>
<dbReference type="RefSeq" id="WP_378015518.1">
    <property type="nucleotide sequence ID" value="NZ_JBHSKT010000001.1"/>
</dbReference>
<keyword evidence="2" id="KW-1185">Reference proteome</keyword>
<protein>
    <submittedName>
        <fullName evidence="1">Uncharacterized protein</fullName>
    </submittedName>
</protein>
<name>A0ABW0E8G4_9BACT</name>
<reference evidence="2" key="1">
    <citation type="journal article" date="2019" name="Int. J. Syst. Evol. Microbiol.">
        <title>The Global Catalogue of Microorganisms (GCM) 10K type strain sequencing project: providing services to taxonomists for standard genome sequencing and annotation.</title>
        <authorList>
            <consortium name="The Broad Institute Genomics Platform"/>
            <consortium name="The Broad Institute Genome Sequencing Center for Infectious Disease"/>
            <person name="Wu L."/>
            <person name="Ma J."/>
        </authorList>
    </citation>
    <scope>NUCLEOTIDE SEQUENCE [LARGE SCALE GENOMIC DNA]</scope>
    <source>
        <strain evidence="2">KACC 12602</strain>
    </source>
</reference>
<accession>A0ABW0E8G4</accession>
<gene>
    <name evidence="1" type="ORF">ACFPIB_00845</name>
</gene>
<organism evidence="1 2">
    <name type="scientific">Adhaeribacter terreus</name>
    <dbReference type="NCBI Taxonomy" id="529703"/>
    <lineage>
        <taxon>Bacteria</taxon>
        <taxon>Pseudomonadati</taxon>
        <taxon>Bacteroidota</taxon>
        <taxon>Cytophagia</taxon>
        <taxon>Cytophagales</taxon>
        <taxon>Hymenobacteraceae</taxon>
        <taxon>Adhaeribacter</taxon>
    </lineage>
</organism>
<proteinExistence type="predicted"/>
<comment type="caution">
    <text evidence="1">The sequence shown here is derived from an EMBL/GenBank/DDBJ whole genome shotgun (WGS) entry which is preliminary data.</text>
</comment>
<sequence length="62" mass="6907">MKVKSQMTSRKGISKTLALLVEKLLPANEVLQSYARNLRAPALNCAQDDRKENAMLFGSKTQ</sequence>
<evidence type="ECO:0000313" key="1">
    <source>
        <dbReference type="EMBL" id="MFC5269134.1"/>
    </source>
</evidence>
<evidence type="ECO:0000313" key="2">
    <source>
        <dbReference type="Proteomes" id="UP001596161"/>
    </source>
</evidence>